<dbReference type="AlphaFoldDB" id="A0A1H1MWU8"/>
<organism evidence="4 5">
    <name type="scientific">Pseudomonas oryzae</name>
    <dbReference type="NCBI Taxonomy" id="1392877"/>
    <lineage>
        <taxon>Bacteria</taxon>
        <taxon>Pseudomonadati</taxon>
        <taxon>Pseudomonadota</taxon>
        <taxon>Gammaproteobacteria</taxon>
        <taxon>Pseudomonadales</taxon>
        <taxon>Pseudomonadaceae</taxon>
        <taxon>Pseudomonas</taxon>
    </lineage>
</organism>
<reference evidence="5" key="1">
    <citation type="submission" date="2016-10" db="EMBL/GenBank/DDBJ databases">
        <authorList>
            <person name="Varghese N."/>
            <person name="Submissions S."/>
        </authorList>
    </citation>
    <scope>NUCLEOTIDE SEQUENCE [LARGE SCALE GENOMIC DNA]</scope>
    <source>
        <strain evidence="5">KCTC 32247</strain>
    </source>
</reference>
<dbReference type="GO" id="GO:0005829">
    <property type="term" value="C:cytosol"/>
    <property type="evidence" value="ECO:0007669"/>
    <property type="project" value="TreeGrafter"/>
</dbReference>
<dbReference type="InterPro" id="IPR036770">
    <property type="entry name" value="Ankyrin_rpt-contain_sf"/>
</dbReference>
<dbReference type="SUPFAM" id="SSF48403">
    <property type="entry name" value="Ankyrin repeat"/>
    <property type="match status" value="1"/>
</dbReference>
<dbReference type="RefSeq" id="WP_090347574.1">
    <property type="nucleotide sequence ID" value="NZ_LT629751.1"/>
</dbReference>
<dbReference type="OrthoDB" id="7029844at2"/>
<dbReference type="InterPro" id="IPR051070">
    <property type="entry name" value="NF-kappa-B_inhibitor"/>
</dbReference>
<keyword evidence="2 3" id="KW-0040">ANK repeat</keyword>
<dbReference type="PANTHER" id="PTHR46680">
    <property type="entry name" value="NF-KAPPA-B INHIBITOR ALPHA"/>
    <property type="match status" value="1"/>
</dbReference>
<dbReference type="SMART" id="SM00248">
    <property type="entry name" value="ANK"/>
    <property type="match status" value="3"/>
</dbReference>
<dbReference type="PROSITE" id="PS50297">
    <property type="entry name" value="ANK_REP_REGION"/>
    <property type="match status" value="2"/>
</dbReference>
<dbReference type="PROSITE" id="PS50088">
    <property type="entry name" value="ANK_REPEAT"/>
    <property type="match status" value="2"/>
</dbReference>
<dbReference type="GO" id="GO:0051059">
    <property type="term" value="F:NF-kappaB binding"/>
    <property type="evidence" value="ECO:0007669"/>
    <property type="project" value="TreeGrafter"/>
</dbReference>
<dbReference type="EMBL" id="LT629751">
    <property type="protein sequence ID" value="SDR91092.1"/>
    <property type="molecule type" value="Genomic_DNA"/>
</dbReference>
<keyword evidence="5" id="KW-1185">Reference proteome</keyword>
<keyword evidence="1" id="KW-0677">Repeat</keyword>
<evidence type="ECO:0000313" key="4">
    <source>
        <dbReference type="EMBL" id="SDR91092.1"/>
    </source>
</evidence>
<dbReference type="STRING" id="1392877.SAMN05216221_0633"/>
<evidence type="ECO:0000256" key="3">
    <source>
        <dbReference type="PROSITE-ProRule" id="PRU00023"/>
    </source>
</evidence>
<name>A0A1H1MWU8_9PSED</name>
<evidence type="ECO:0000313" key="5">
    <source>
        <dbReference type="Proteomes" id="UP000243359"/>
    </source>
</evidence>
<evidence type="ECO:0000256" key="1">
    <source>
        <dbReference type="ARBA" id="ARBA00022737"/>
    </source>
</evidence>
<dbReference type="InterPro" id="IPR002110">
    <property type="entry name" value="Ankyrin_rpt"/>
</dbReference>
<proteinExistence type="predicted"/>
<evidence type="ECO:0000256" key="2">
    <source>
        <dbReference type="ARBA" id="ARBA00023043"/>
    </source>
</evidence>
<feature type="repeat" description="ANK" evidence="3">
    <location>
        <begin position="818"/>
        <end position="850"/>
    </location>
</feature>
<dbReference type="PANTHER" id="PTHR46680:SF2">
    <property type="entry name" value="NF-KAPPA-B INHIBITOR ZETA"/>
    <property type="match status" value="1"/>
</dbReference>
<dbReference type="Gene3D" id="1.25.40.20">
    <property type="entry name" value="Ankyrin repeat-containing domain"/>
    <property type="match status" value="1"/>
</dbReference>
<dbReference type="Pfam" id="PF12796">
    <property type="entry name" value="Ank_2"/>
    <property type="match status" value="1"/>
</dbReference>
<dbReference type="Proteomes" id="UP000243359">
    <property type="component" value="Chromosome I"/>
</dbReference>
<gene>
    <name evidence="4" type="ORF">SAMN05216221_0633</name>
</gene>
<protein>
    <submittedName>
        <fullName evidence="4">Ankyrin repeat</fullName>
    </submittedName>
</protein>
<sequence>MSTLPLTEAILLEIHQSLGCPGYPTTKKNKFATGQDSLEAHKAMGEEVLHAIFDALDMDPRARVDAIDNLTEFGNSYKYLELNTWTFAADERQIIWMLLGYFYMPGLARRAAFWNLEEAVDKGMPGGRFWYLPEPREVDGKPSLYLPVAQVVDWLLDLLGMPLEEFADVRSESTDGGHDGLRRSLYNWRKDTTIRPDTFRKYFSDNTVLDFKGAFVLDSSRSPAEQFTDALGFVTRKQLTADQLRLEIPMTQPGRLEAILDGCVDDDEKAAFVACLARRYAVPSPHTIRQRLLFARMVQDGYTRLLKFLCPGVDSQCADARQNKLLQLFSIYKFAYNMTIGAWSNCRDQGEAAENAWFEEHLPPWDAQGLYLSILPSQRKAANSALAELLTRRFAEIQPGIALEDHVGLDAESAAPIIQRNIERMKATTEEFKAELGLAERLKTASPWRTLQGESRYGVVNQIAQRTDLGPKVSQAAIQRLRELAATPSEILQATLFELDDYLNNERSNRPKDARDRVQKLLEEAESNPAYELWEAAILQYKAKHLLACNDFEGAGKLFKEALEAGRKRCYGSLRGEVARDGFAVEVANQKLIVNNHEKYYREMLAGGMMAECEEIPSIEETARWASEYFWDTLYKPYPGVPHQKRHASDVGRKMYGELLPLFFTGDQDGLLAWIKANRQLLKSSLPDVDGNSVLMLLIKMRTSFAQGLHKLPAAMLEGEQQNFAAMLEHWRQFFGLLAQQAPKQLNIADFKKQTPLMLMTEAGDTELVTIMLQAGADPEMQDWQGMTALHSAIKSRVDSCVDALLDHPCCLDKLTDDGQSPLHTAAWTGNLHATRRLLQLAPELAWQRNSQGMTPLERVEYLIENPQALQMLAEELRHNGRRCASKRELEEIANLLEQVAPVAKA</sequence>
<accession>A0A1H1MWU8</accession>
<feature type="repeat" description="ANK" evidence="3">
    <location>
        <begin position="752"/>
        <end position="784"/>
    </location>
</feature>
<dbReference type="GO" id="GO:0071356">
    <property type="term" value="P:cellular response to tumor necrosis factor"/>
    <property type="evidence" value="ECO:0007669"/>
    <property type="project" value="TreeGrafter"/>
</dbReference>